<proteinExistence type="predicted"/>
<comment type="caution">
    <text evidence="1">The sequence shown here is derived from an EMBL/GenBank/DDBJ whole genome shotgun (WGS) entry which is preliminary data.</text>
</comment>
<evidence type="ECO:0000313" key="1">
    <source>
        <dbReference type="EMBL" id="RXH87098.1"/>
    </source>
</evidence>
<sequence length="90" mass="9907">MKPQGILLFTISSTLLKASKITLPESSTMFVSQNSGCGRPWPYNTTTTISHLTSNNPDLVLLIGDVTYTNLDHTQMELALTIILAHFQTL</sequence>
<keyword evidence="2" id="KW-1185">Reference proteome</keyword>
<evidence type="ECO:0008006" key="3">
    <source>
        <dbReference type="Google" id="ProtNLM"/>
    </source>
</evidence>
<evidence type="ECO:0000313" key="2">
    <source>
        <dbReference type="Proteomes" id="UP000290289"/>
    </source>
</evidence>
<dbReference type="Proteomes" id="UP000290289">
    <property type="component" value="Chromosome 10"/>
</dbReference>
<gene>
    <name evidence="1" type="ORF">DVH24_028598</name>
</gene>
<reference evidence="1 2" key="1">
    <citation type="submission" date="2018-10" db="EMBL/GenBank/DDBJ databases">
        <title>A high-quality apple genome assembly.</title>
        <authorList>
            <person name="Hu J."/>
        </authorList>
    </citation>
    <scope>NUCLEOTIDE SEQUENCE [LARGE SCALE GENOMIC DNA]</scope>
    <source>
        <strain evidence="2">cv. HFTH1</strain>
        <tissue evidence="1">Young leaf</tissue>
    </source>
</reference>
<dbReference type="AlphaFoldDB" id="A0A498IUN0"/>
<accession>A0A498IUN0</accession>
<organism evidence="1 2">
    <name type="scientific">Malus domestica</name>
    <name type="common">Apple</name>
    <name type="synonym">Pyrus malus</name>
    <dbReference type="NCBI Taxonomy" id="3750"/>
    <lineage>
        <taxon>Eukaryota</taxon>
        <taxon>Viridiplantae</taxon>
        <taxon>Streptophyta</taxon>
        <taxon>Embryophyta</taxon>
        <taxon>Tracheophyta</taxon>
        <taxon>Spermatophyta</taxon>
        <taxon>Magnoliopsida</taxon>
        <taxon>eudicotyledons</taxon>
        <taxon>Gunneridae</taxon>
        <taxon>Pentapetalae</taxon>
        <taxon>rosids</taxon>
        <taxon>fabids</taxon>
        <taxon>Rosales</taxon>
        <taxon>Rosaceae</taxon>
        <taxon>Amygdaloideae</taxon>
        <taxon>Maleae</taxon>
        <taxon>Malus</taxon>
    </lineage>
</organism>
<name>A0A498IUN0_MALDO</name>
<protein>
    <recommendedName>
        <fullName evidence="3">Calcineurin-like phosphoesterase domain-containing protein</fullName>
    </recommendedName>
</protein>
<dbReference type="EMBL" id="RDQH01000336">
    <property type="protein sequence ID" value="RXH87098.1"/>
    <property type="molecule type" value="Genomic_DNA"/>
</dbReference>